<dbReference type="SMR" id="A2FVU1"/>
<feature type="compositionally biased region" description="Basic residues" evidence="6">
    <location>
        <begin position="2855"/>
        <end position="2871"/>
    </location>
</feature>
<organism evidence="10 11">
    <name type="scientific">Trichomonas vaginalis (strain ATCC PRA-98 / G3)</name>
    <dbReference type="NCBI Taxonomy" id="412133"/>
    <lineage>
        <taxon>Eukaryota</taxon>
        <taxon>Metamonada</taxon>
        <taxon>Parabasalia</taxon>
        <taxon>Trichomonadida</taxon>
        <taxon>Trichomonadidae</taxon>
        <taxon>Trichomonas</taxon>
    </lineage>
</organism>
<dbReference type="InterPro" id="IPR008962">
    <property type="entry name" value="PapD-like_sf"/>
</dbReference>
<dbReference type="GO" id="GO:0005929">
    <property type="term" value="C:cilium"/>
    <property type="evidence" value="ECO:0000318"/>
    <property type="project" value="GO_Central"/>
</dbReference>
<feature type="region of interest" description="Disordered" evidence="6">
    <location>
        <begin position="488"/>
        <end position="516"/>
    </location>
</feature>
<sequence length="2871" mass="321061">MTKNQQEFTVVPDSIVFRDSKPGEMDSIDVWVTNVGRKPIQIRFKLQNDSKFNIFVENQQFTPPGLGIKAVLKYKCQEQQIIREELTIEIPGYSTKVPIMALPPCPRIVCDLPSLSIGNVGVDTKSKFTFSISNIGTREGTFNVTCEDETVEFIPNTGPLLPNKTAEIAATIKPHQVGEFTLKVTVNTQDQDLDPAYLTVTGNAVNHSLSLMIDDKEVSLIDFQTIFVGQKRVCDAKIVNQGQYKRSFVVMPARNTPTQKSRLDVTNNYLTQSRNQIFSAIPSEGTLNPYQSTPIRFVFNPPTDNEESLEHEKEYKYYSSVEIVETSQHIDFSFEGKTVPLSVSLSATDFQFDTTAVMSRSNKQLVLKNNSSLQTSYKVKPIAHFRFEPSKGVINPNSSKTINVIFFPKTLGNFNISTPIIFSEGLITKTLNLIGNATKSGDDHKPFKREDPWLENEEIKFRATHPDPKYSYDINELERRKEKREVFDKYLSEPRKKRETRQQEQEKKKKMLEKAKNYLENTKGDYTKEDLDEYMTHSLSLEDMLDDGLNDNGLTPPDPPLHIIEIPLKSFEIDDGLNSENNEQNNNSNQNKTLLNNSDNLIKKKFKSKATTPAEINECSHPLTPAQQLLVTASHETMNFGQVSVYSSVARSFTITNNLQQNIIVSINYEYDELSKSGPVSQVIPPKQIAGFDIRFLSNKPQNFMKTITYTVNNAHSYSVNICAQVIPIDVQLSKTSMEFRFAGDSTLPVIREFITVINRSMAPAQYKWIDIKAPFSISNVNGTIDPNSSQNIEISYNPGNHPHDEQNITLTVAGGPNKSLRLIGDVGSPKCSINKRSLAFGLMPIGILKTQQIRLKNSGDDDAIFSINTNGSRELSVSPISGKVSARDQQMVQISFKANHAKIFDLPVTISICGASPITFNVTAQSELPNVCITNTEFDFGRVFVGSYQSIEGTIKNIGAIPAILFLDLSQHPEFRIEYQTDLSDISNNENKNSISLVSDPFFVTKMVPAQEYMSMESTTSLAYSAQISSTTSTTSLKIDMLNDTDNSNVGLVYKIQIMDNSQIKFNLVFQPTKQGDHSFELPITLLNMMSSSSFHLQPIVSGEAVLSPIIVSNSSIDFGICPVIDKLNPGQRKVSKTISLLNDSKTKIGWRLDTSVIPKVKDDFSFTVEPIEGELDIGSSEVIHVQFQPPSAQPFNCYIPLLSKGKEESVIGKIQFTGVGTSSMFSVSVPEISLPIVPLNTKSQLELYVKNDGYIDGLLKATISADENVFPVKVTFPDGNQLLHTQEKLPILVSFQASKPMSFSVNVALTDDNGHATSFSVTCTTDNSIFTLYPYFANQIQITPKSTVEDLNKFLNNSELTSRFICNSGDYTQIKGQTWEPLCSQMMIKFVMRYFNALFFSTQLSEFPQGLVANQGLIIQEMIANFVPNTKKNEKQEERASTAVDDKFSKRLESIKKLLTNLKSMGALLGSVKPEFLLSRQDFVQVMRQKIIKQLLGIDKFGAPDLDQIDSKTLSEFTSSNAFSSTLVDRLKVIETLYNNLSIESWMIVLMQCFKIYGINRINPEKFNNIPGVQNAIKLLRSNKPNQEDLHDQINKKLKESQFNNKEVCILKWLSIYSCIKSNDIKAIQSDFSCLKDGYAFCSSLSYHTKLFTSNISFLPTDKREKEQNAIEFTNCMKYLKLGFSPTAEEIFGGNDCMNAMIGCYLMDIIPHFIPLQTIEFSGPLHKPISRVVSVTNPSKSEITYRAIFEGNPNYQLQQESIFVGPNQTVDFPVTFQARTIKTLTGRLTLIPSRPRYVTNSDNSSRSASHPPTYSAPIVVDFISNITVSAPETSVTVESCIYNNVPIKIPVKNMLNTTCKMNIYSQVTYIQDENGKEVGSNKSLLQHISSFVQNPFDNSDEYFDYSKEKNIDNIIKNHKTFILNKNQVEFSNNKTEFNLEVDFNPIKVGTYRCLVLFIDDQKGEFVVEILGNCKLPAAVDIVGKYKVEAGKKITQNLPIDIINPSLFNSLAFSIERHLSILNGNKDSRIKDEVNRRQHDLENIYKSSFQSKKFIVLSSSPQYYELSNEFTLCKSNQVQTERSNNSKNIQNSNSLSITFKPTKAGEYPCKVVLLSENDVRVFNIKGISLQTTHEFSIEFQTTTGKSVKQDIPFTNPSNDNWTFKTSITGDQGFQTTPRFTVKGGTTQQIQIQFNPSKVGTFSCDLLVQNLSKESSVLYKVSAVVEEPPAEDKIVVHCQARIPMKHKIQIPKFTMNPIKVTSDIPIITFDKQITPNASGPTDFEFEISASRSGICAGMIKFIDSVSQNHIWYVVEIHVSAPAVEQQLNVNTVARQSVSVQIPINNPNDFSVTFNVTYQDSDISGVHEFLVPSHGQINYQVTVTPLKSCNKISSIYFYSESGGEFWYNINIIASEPSPSVLAPLSAPIGKFDRTFIALENPTDKSINFRLENESPNIFDVLCKRMILLQAGESKRIEVRYIPSVIGTKESSTISFISNEIGTFSYIVSGIGKPPQPLSPTIISSVVSQTNSALILFSNPFSFPSRFSVTMTSSSDSFSFLVKKKVFTLNTFGEEFQIPFTFTPKELGQFQASIIIVSLGPARSQLPDLDSTPGIRWVYPIIGNSLASDANESKVLKTKSMESIDEHLTFTLVGETESLQPHEYDIRTSIPQNAEFISSQLSLTIVEAQHNDTGTDLIVEAHFSPMRPIVTTVVSTVKNTLGQEWQFRLDLISEIGKPIDTITIESLLNKVGISHVETPSEIHSQKPFHAYFATGSASEFSVSPSHGLAIPGSQYLPVEITFSPKTYGKLLKGMFVIDMIDSQYIYDVVGKMPDYVPPVVAQSSLAPIVAPLDSPSKRKSTTKLKKPYLNSRK</sequence>
<accession>A2FVU1</accession>
<evidence type="ECO:0000313" key="10">
    <source>
        <dbReference type="EMBL" id="EAX90972.1"/>
    </source>
</evidence>
<evidence type="ECO:0008006" key="12">
    <source>
        <dbReference type="Google" id="ProtNLM"/>
    </source>
</evidence>
<evidence type="ECO:0000259" key="9">
    <source>
        <dbReference type="Pfam" id="PF26579"/>
    </source>
</evidence>
<evidence type="ECO:0000256" key="6">
    <source>
        <dbReference type="SAM" id="MobiDB-lite"/>
    </source>
</evidence>
<dbReference type="GO" id="GO:0060271">
    <property type="term" value="P:cilium assembly"/>
    <property type="evidence" value="ECO:0000318"/>
    <property type="project" value="GO_Central"/>
</dbReference>
<dbReference type="Pfam" id="PF22544">
    <property type="entry name" value="HYDIN_VesB_CFA65-like_Ig"/>
    <property type="match status" value="3"/>
</dbReference>
<dbReference type="VEuPathDB" id="TrichDB:TVAG_051730"/>
<gene>
    <name evidence="10" type="ORF">TVAG_051730</name>
</gene>
<dbReference type="InParanoid" id="A2FVU1"/>
<keyword evidence="3" id="KW-0963">Cytoplasm</keyword>
<dbReference type="InterPro" id="IPR058952">
    <property type="entry name" value="Ig_CFAP47"/>
</dbReference>
<feature type="domain" description="Cilia- and flagella-associated protein 47" evidence="8">
    <location>
        <begin position="1378"/>
        <end position="1564"/>
    </location>
</feature>
<proteinExistence type="predicted"/>
<evidence type="ECO:0000256" key="5">
    <source>
        <dbReference type="ARBA" id="ARBA00023273"/>
    </source>
</evidence>
<feature type="domain" description="HYDIN/VesB/CFA65-like Ig-like" evidence="7">
    <location>
        <begin position="113"/>
        <end position="203"/>
    </location>
</feature>
<dbReference type="STRING" id="5722.A2FVU1"/>
<dbReference type="VEuPathDB" id="TrichDB:TVAGG3_0756800"/>
<dbReference type="EMBL" id="DS114068">
    <property type="protein sequence ID" value="EAX90972.1"/>
    <property type="molecule type" value="Genomic_DNA"/>
</dbReference>
<protein>
    <recommendedName>
        <fullName evidence="12">Calponin-homology (CH) domain-containing protein</fullName>
    </recommendedName>
</protein>
<dbReference type="SUPFAM" id="SSF49354">
    <property type="entry name" value="PapD-like"/>
    <property type="match status" value="2"/>
</dbReference>
<dbReference type="InterPro" id="IPR013783">
    <property type="entry name" value="Ig-like_fold"/>
</dbReference>
<evidence type="ECO:0000259" key="7">
    <source>
        <dbReference type="Pfam" id="PF22544"/>
    </source>
</evidence>
<evidence type="ECO:0000313" key="11">
    <source>
        <dbReference type="Proteomes" id="UP000001542"/>
    </source>
</evidence>
<dbReference type="OMA" id="IMETHKC"/>
<reference evidence="10" key="1">
    <citation type="submission" date="2006-10" db="EMBL/GenBank/DDBJ databases">
        <authorList>
            <person name="Amadeo P."/>
            <person name="Zhao Q."/>
            <person name="Wortman J."/>
            <person name="Fraser-Liggett C."/>
            <person name="Carlton J."/>
        </authorList>
    </citation>
    <scope>NUCLEOTIDE SEQUENCE</scope>
    <source>
        <strain evidence="10">G3</strain>
    </source>
</reference>
<dbReference type="KEGG" id="tva:4748665"/>
<feature type="region of interest" description="Disordered" evidence="6">
    <location>
        <begin position="2850"/>
        <end position="2871"/>
    </location>
</feature>
<name>A2FVU1_TRIV3</name>
<dbReference type="Gene3D" id="2.60.40.10">
    <property type="entry name" value="Immunoglobulins"/>
    <property type="match status" value="9"/>
</dbReference>
<evidence type="ECO:0000256" key="4">
    <source>
        <dbReference type="ARBA" id="ARBA00023069"/>
    </source>
</evidence>
<dbReference type="GO" id="GO:0005737">
    <property type="term" value="C:cytoplasm"/>
    <property type="evidence" value="ECO:0007669"/>
    <property type="project" value="UniProtKB-SubCell"/>
</dbReference>
<dbReference type="PANTHER" id="PTHR45912">
    <property type="entry name" value="CILIA- AND FLAGELLA-ASSOCIATED PROTEIN 47"/>
    <property type="match status" value="1"/>
</dbReference>
<evidence type="ECO:0000256" key="2">
    <source>
        <dbReference type="ARBA" id="ARBA00004496"/>
    </source>
</evidence>
<dbReference type="Pfam" id="PF24529">
    <property type="entry name" value="CFAP47"/>
    <property type="match status" value="1"/>
</dbReference>
<dbReference type="InterPro" id="IPR056343">
    <property type="entry name" value="CFAP47_dom"/>
</dbReference>
<feature type="region of interest" description="Disordered" evidence="6">
    <location>
        <begin position="575"/>
        <end position="598"/>
    </location>
</feature>
<evidence type="ECO:0000256" key="3">
    <source>
        <dbReference type="ARBA" id="ARBA00022490"/>
    </source>
</evidence>
<keyword evidence="4" id="KW-0969">Cilium</keyword>
<feature type="domain" description="CFAP47-like immunoglobulin-like" evidence="9">
    <location>
        <begin position="2626"/>
        <end position="2731"/>
    </location>
</feature>
<reference evidence="10" key="2">
    <citation type="journal article" date="2007" name="Science">
        <title>Draft genome sequence of the sexually transmitted pathogen Trichomonas vaginalis.</title>
        <authorList>
            <person name="Carlton J.M."/>
            <person name="Hirt R.P."/>
            <person name="Silva J.C."/>
            <person name="Delcher A.L."/>
            <person name="Schatz M."/>
            <person name="Zhao Q."/>
            <person name="Wortman J.R."/>
            <person name="Bidwell S.L."/>
            <person name="Alsmark U.C.M."/>
            <person name="Besteiro S."/>
            <person name="Sicheritz-Ponten T."/>
            <person name="Noel C.J."/>
            <person name="Dacks J.B."/>
            <person name="Foster P.G."/>
            <person name="Simillion C."/>
            <person name="Van de Peer Y."/>
            <person name="Miranda-Saavedra D."/>
            <person name="Barton G.J."/>
            <person name="Westrop G.D."/>
            <person name="Mueller S."/>
            <person name="Dessi D."/>
            <person name="Fiori P.L."/>
            <person name="Ren Q."/>
            <person name="Paulsen I."/>
            <person name="Zhang H."/>
            <person name="Bastida-Corcuera F.D."/>
            <person name="Simoes-Barbosa A."/>
            <person name="Brown M.T."/>
            <person name="Hayes R.D."/>
            <person name="Mukherjee M."/>
            <person name="Okumura C.Y."/>
            <person name="Schneider R."/>
            <person name="Smith A.J."/>
            <person name="Vanacova S."/>
            <person name="Villalvazo M."/>
            <person name="Haas B.J."/>
            <person name="Pertea M."/>
            <person name="Feldblyum T.V."/>
            <person name="Utterback T.R."/>
            <person name="Shu C.L."/>
            <person name="Osoegawa K."/>
            <person name="de Jong P.J."/>
            <person name="Hrdy I."/>
            <person name="Horvathova L."/>
            <person name="Zubacova Z."/>
            <person name="Dolezal P."/>
            <person name="Malik S.B."/>
            <person name="Logsdon J.M. Jr."/>
            <person name="Henze K."/>
            <person name="Gupta A."/>
            <person name="Wang C.C."/>
            <person name="Dunne R.L."/>
            <person name="Upcroft J.A."/>
            <person name="Upcroft P."/>
            <person name="White O."/>
            <person name="Salzberg S.L."/>
            <person name="Tang P."/>
            <person name="Chiu C.-H."/>
            <person name="Lee Y.-S."/>
            <person name="Embley T.M."/>
            <person name="Coombs G.H."/>
            <person name="Mottram J.C."/>
            <person name="Tachezy J."/>
            <person name="Fraser-Liggett C.M."/>
            <person name="Johnson P.J."/>
        </authorList>
    </citation>
    <scope>NUCLEOTIDE SEQUENCE [LARGE SCALE GENOMIC DNA]</scope>
    <source>
        <strain evidence="10">G3</strain>
    </source>
</reference>
<keyword evidence="5" id="KW-0966">Cell projection</keyword>
<dbReference type="OrthoDB" id="10060824at2759"/>
<dbReference type="eggNOG" id="ENOG502QQ4Q">
    <property type="taxonomic scope" value="Eukaryota"/>
</dbReference>
<feature type="domain" description="HYDIN/VesB/CFA65-like Ig-like" evidence="7">
    <location>
        <begin position="344"/>
        <end position="426"/>
    </location>
</feature>
<dbReference type="RefSeq" id="XP_001303902.1">
    <property type="nucleotide sequence ID" value="XM_001303901.1"/>
</dbReference>
<dbReference type="Proteomes" id="UP000001542">
    <property type="component" value="Unassembled WGS sequence"/>
</dbReference>
<feature type="domain" description="HYDIN/VesB/CFA65-like Ig-like" evidence="7">
    <location>
        <begin position="830"/>
        <end position="921"/>
    </location>
</feature>
<dbReference type="PANTHER" id="PTHR45912:SF3">
    <property type="entry name" value="CILIA- AND FLAGELLA-ASSOCIATED PROTEIN 47"/>
    <property type="match status" value="1"/>
</dbReference>
<evidence type="ECO:0000259" key="8">
    <source>
        <dbReference type="Pfam" id="PF24529"/>
    </source>
</evidence>
<evidence type="ECO:0000256" key="1">
    <source>
        <dbReference type="ARBA" id="ARBA00004138"/>
    </source>
</evidence>
<comment type="subcellular location">
    <subcellularLocation>
        <location evidence="1">Cell projection</location>
        <location evidence="1">Cilium</location>
    </subcellularLocation>
    <subcellularLocation>
        <location evidence="2">Cytoplasm</location>
    </subcellularLocation>
</comment>
<dbReference type="Pfam" id="PF26579">
    <property type="entry name" value="Ig_CFAP47"/>
    <property type="match status" value="1"/>
</dbReference>
<keyword evidence="11" id="KW-1185">Reference proteome</keyword>
<feature type="compositionally biased region" description="Low complexity" evidence="6">
    <location>
        <begin position="578"/>
        <end position="598"/>
    </location>
</feature>
<dbReference type="InterPro" id="IPR053879">
    <property type="entry name" value="HYDIN_VesB_CFA65-like_Ig"/>
</dbReference>